<comment type="similarity">
    <text evidence="2">Belongs to the AmiS/UreI family.</text>
</comment>
<evidence type="ECO:0000256" key="3">
    <source>
        <dbReference type="ARBA" id="ARBA00022448"/>
    </source>
</evidence>
<dbReference type="InterPro" id="IPR038523">
    <property type="entry name" value="AmiSUreI_transpt_sf"/>
</dbReference>
<keyword evidence="4" id="KW-1003">Cell membrane</keyword>
<feature type="transmembrane region" description="Helical" evidence="8">
    <location>
        <begin position="57"/>
        <end position="74"/>
    </location>
</feature>
<accession>A0ABS9LB54</accession>
<keyword evidence="6 8" id="KW-1133">Transmembrane helix</keyword>
<evidence type="ECO:0000256" key="5">
    <source>
        <dbReference type="ARBA" id="ARBA00022692"/>
    </source>
</evidence>
<organism evidence="9 10">
    <name type="scientific">Arthrobacter hankyongi</name>
    <dbReference type="NCBI Taxonomy" id="2904801"/>
    <lineage>
        <taxon>Bacteria</taxon>
        <taxon>Bacillati</taxon>
        <taxon>Actinomycetota</taxon>
        <taxon>Actinomycetes</taxon>
        <taxon>Micrococcales</taxon>
        <taxon>Micrococcaceae</taxon>
        <taxon>Arthrobacter</taxon>
    </lineage>
</organism>
<reference evidence="9" key="1">
    <citation type="submission" date="2022-01" db="EMBL/GenBank/DDBJ databases">
        <authorList>
            <person name="Jo J.-H."/>
            <person name="Im W.-T."/>
        </authorList>
    </citation>
    <scope>NUCLEOTIDE SEQUENCE</scope>
    <source>
        <strain evidence="9">I2-34</strain>
    </source>
</reference>
<evidence type="ECO:0000256" key="6">
    <source>
        <dbReference type="ARBA" id="ARBA00022989"/>
    </source>
</evidence>
<evidence type="ECO:0000256" key="8">
    <source>
        <dbReference type="SAM" id="Phobius"/>
    </source>
</evidence>
<evidence type="ECO:0000313" key="9">
    <source>
        <dbReference type="EMBL" id="MCG2623907.1"/>
    </source>
</evidence>
<feature type="transmembrane region" description="Helical" evidence="8">
    <location>
        <begin position="86"/>
        <end position="108"/>
    </location>
</feature>
<gene>
    <name evidence="9" type="ORF">LVY72_18595</name>
</gene>
<dbReference type="Gene3D" id="1.25.40.600">
    <property type="match status" value="1"/>
</dbReference>
<dbReference type="Pfam" id="PF02293">
    <property type="entry name" value="AmiS_UreI"/>
    <property type="match status" value="1"/>
</dbReference>
<keyword evidence="10" id="KW-1185">Reference proteome</keyword>
<keyword evidence="3" id="KW-0813">Transport</keyword>
<evidence type="ECO:0000256" key="1">
    <source>
        <dbReference type="ARBA" id="ARBA00004651"/>
    </source>
</evidence>
<feature type="transmembrane region" description="Helical" evidence="8">
    <location>
        <begin position="6"/>
        <end position="24"/>
    </location>
</feature>
<comment type="subcellular location">
    <subcellularLocation>
        <location evidence="1">Cell membrane</location>
        <topology evidence="1">Multi-pass membrane protein</topology>
    </subcellularLocation>
</comment>
<comment type="caution">
    <text evidence="9">The sequence shown here is derived from an EMBL/GenBank/DDBJ whole genome shotgun (WGS) entry which is preliminary data.</text>
</comment>
<dbReference type="RefSeq" id="WP_237824615.1">
    <property type="nucleotide sequence ID" value="NZ_JAKLTQ010000018.1"/>
</dbReference>
<protein>
    <submittedName>
        <fullName evidence="9">Transporter</fullName>
    </submittedName>
</protein>
<evidence type="ECO:0000256" key="2">
    <source>
        <dbReference type="ARBA" id="ARBA00010068"/>
    </source>
</evidence>
<dbReference type="Proteomes" id="UP001165368">
    <property type="component" value="Unassembled WGS sequence"/>
</dbReference>
<keyword evidence="7 8" id="KW-0472">Membrane</keyword>
<evidence type="ECO:0000256" key="4">
    <source>
        <dbReference type="ARBA" id="ARBA00022475"/>
    </source>
</evidence>
<dbReference type="EMBL" id="JAKLTQ010000018">
    <property type="protein sequence ID" value="MCG2623907.1"/>
    <property type="molecule type" value="Genomic_DNA"/>
</dbReference>
<evidence type="ECO:0000256" key="7">
    <source>
        <dbReference type="ARBA" id="ARBA00023136"/>
    </source>
</evidence>
<name>A0ABS9LB54_9MICC</name>
<feature type="transmembrane region" description="Helical" evidence="8">
    <location>
        <begin position="139"/>
        <end position="163"/>
    </location>
</feature>
<dbReference type="InterPro" id="IPR003211">
    <property type="entry name" value="AmiSUreI_transpt"/>
</dbReference>
<feature type="transmembrane region" description="Helical" evidence="8">
    <location>
        <begin position="169"/>
        <end position="189"/>
    </location>
</feature>
<keyword evidence="5 8" id="KW-0812">Transmembrane</keyword>
<feature type="transmembrane region" description="Helical" evidence="8">
    <location>
        <begin position="31"/>
        <end position="51"/>
    </location>
</feature>
<sequence length="206" mass="22054">MVSAGLLLIGAVLFVNGMAFLGHADPRNSAIINIFVGLLTTAIPFYLVATASGPDDILGVSPVFLFGLTYLWAGITNLTGHDATGFGWYCIWVAAITVVFSAVSLFHFDDPKQAIIWLNWGVLWGLFWSVLARGRANHGLAAGSAAIVMSVWTCTVPAILQMLGLWADLPVWPVIVATVLTPFAIRALFRFSSSSLTQEPQAAMVS</sequence>
<feature type="transmembrane region" description="Helical" evidence="8">
    <location>
        <begin position="114"/>
        <end position="132"/>
    </location>
</feature>
<proteinExistence type="inferred from homology"/>
<evidence type="ECO:0000313" key="10">
    <source>
        <dbReference type="Proteomes" id="UP001165368"/>
    </source>
</evidence>